<organism evidence="6 7">
    <name type="scientific">Willisornis vidua</name>
    <name type="common">Xingu scale-backed antbird</name>
    <dbReference type="NCBI Taxonomy" id="1566151"/>
    <lineage>
        <taxon>Eukaryota</taxon>
        <taxon>Metazoa</taxon>
        <taxon>Chordata</taxon>
        <taxon>Craniata</taxon>
        <taxon>Vertebrata</taxon>
        <taxon>Euteleostomi</taxon>
        <taxon>Archelosauria</taxon>
        <taxon>Archosauria</taxon>
        <taxon>Dinosauria</taxon>
        <taxon>Saurischia</taxon>
        <taxon>Theropoda</taxon>
        <taxon>Coelurosauria</taxon>
        <taxon>Aves</taxon>
        <taxon>Neognathae</taxon>
        <taxon>Neoaves</taxon>
        <taxon>Telluraves</taxon>
        <taxon>Australaves</taxon>
        <taxon>Passeriformes</taxon>
        <taxon>Thamnophilidae</taxon>
        <taxon>Willisornis</taxon>
    </lineage>
</organism>
<gene>
    <name evidence="6" type="ORF">WISP_107321</name>
</gene>
<feature type="domain" description="Peptidase A2" evidence="5">
    <location>
        <begin position="1"/>
        <end position="52"/>
    </location>
</feature>
<dbReference type="Gene3D" id="3.30.420.10">
    <property type="entry name" value="Ribonuclease H-like superfamily/Ribonuclease H"/>
    <property type="match status" value="1"/>
</dbReference>
<dbReference type="InterPro" id="IPR001995">
    <property type="entry name" value="Peptidase_A2_cat"/>
</dbReference>
<evidence type="ECO:0000256" key="2">
    <source>
        <dbReference type="ARBA" id="ARBA00022750"/>
    </source>
</evidence>
<dbReference type="SUPFAM" id="SSF53098">
    <property type="entry name" value="Ribonuclease H-like"/>
    <property type="match status" value="1"/>
</dbReference>
<dbReference type="InterPro" id="IPR036397">
    <property type="entry name" value="RNaseH_sf"/>
</dbReference>
<dbReference type="PANTHER" id="PTHR19422:SF123">
    <property type="entry name" value="RT1 CLASS I, LOCUS CE15"/>
    <property type="match status" value="1"/>
</dbReference>
<comment type="caution">
    <text evidence="6">The sequence shown here is derived from an EMBL/GenBank/DDBJ whole genome shotgun (WGS) entry which is preliminary data.</text>
</comment>
<keyword evidence="2" id="KW-0064">Aspartyl protease</keyword>
<dbReference type="PANTHER" id="PTHR19422">
    <property type="entry name" value="GAG RETROVIRAL POLYPROTEIN"/>
    <property type="match status" value="1"/>
</dbReference>
<evidence type="ECO:0000313" key="6">
    <source>
        <dbReference type="EMBL" id="KAJ7410575.1"/>
    </source>
</evidence>
<dbReference type="Pfam" id="PF00077">
    <property type="entry name" value="RVP"/>
    <property type="match status" value="1"/>
</dbReference>
<reference evidence="6" key="1">
    <citation type="submission" date="2019-10" db="EMBL/GenBank/DDBJ databases">
        <authorList>
            <person name="Soares A.E.R."/>
            <person name="Aleixo A."/>
            <person name="Schneider P."/>
            <person name="Miyaki C.Y."/>
            <person name="Schneider M.P."/>
            <person name="Mello C."/>
            <person name="Vasconcelos A.T.R."/>
        </authorList>
    </citation>
    <scope>NUCLEOTIDE SEQUENCE</scope>
    <source>
        <tissue evidence="6">Muscle</tissue>
    </source>
</reference>
<evidence type="ECO:0000256" key="3">
    <source>
        <dbReference type="ARBA" id="ARBA00022801"/>
    </source>
</evidence>
<keyword evidence="4" id="KW-0548">Nucleotidyltransferase</keyword>
<dbReference type="EMBL" id="WHWB01034397">
    <property type="protein sequence ID" value="KAJ7410575.1"/>
    <property type="molecule type" value="Genomic_DNA"/>
</dbReference>
<name>A0ABQ9D170_9PASS</name>
<protein>
    <recommendedName>
        <fullName evidence="5">Peptidase A2 domain-containing protein</fullName>
    </recommendedName>
</protein>
<dbReference type="PROSITE" id="PS50175">
    <property type="entry name" value="ASP_PROT_RETROV"/>
    <property type="match status" value="1"/>
</dbReference>
<keyword evidence="7" id="KW-1185">Reference proteome</keyword>
<dbReference type="Gene3D" id="2.40.70.10">
    <property type="entry name" value="Acid Proteases"/>
    <property type="match status" value="1"/>
</dbReference>
<sequence>MEETAVSVSGVGGTQKPARSRHVLTFTDPDDNVAFCRPLILPLLMTLWGRDILGQWGAKLKTNLYPFTWRTWTGLPFRFQPGMPESLTNDFQLEVQDFVGQIQFALPGKKMLQKLKLIPMTLKFVQSYTPIPDAVTVFTDGLGRTGRAVVTWKVDNEWCHDCHVTTGSSQIVELSAMVRAFTIFSNQALNIVSDLAYAFLSACLLGCERAVGFRLFVSACHGQPAGIGMPSRGTWLDKLEKWAYVNLMRFNKAKCKVLHLGQDNLQYQYRLQDEEI</sequence>
<keyword evidence="4" id="KW-0808">Transferase</keyword>
<evidence type="ECO:0000256" key="1">
    <source>
        <dbReference type="ARBA" id="ARBA00022670"/>
    </source>
</evidence>
<evidence type="ECO:0000313" key="7">
    <source>
        <dbReference type="Proteomes" id="UP001145742"/>
    </source>
</evidence>
<accession>A0ABQ9D170</accession>
<keyword evidence="1" id="KW-0645">Protease</keyword>
<keyword evidence="4" id="KW-0695">RNA-directed DNA polymerase</keyword>
<dbReference type="InterPro" id="IPR021109">
    <property type="entry name" value="Peptidase_aspartic_dom_sf"/>
</dbReference>
<proteinExistence type="predicted"/>
<keyword evidence="3" id="KW-0378">Hydrolase</keyword>
<evidence type="ECO:0000256" key="4">
    <source>
        <dbReference type="ARBA" id="ARBA00022918"/>
    </source>
</evidence>
<dbReference type="InterPro" id="IPR018061">
    <property type="entry name" value="Retropepsins"/>
</dbReference>
<evidence type="ECO:0000259" key="5">
    <source>
        <dbReference type="PROSITE" id="PS50175"/>
    </source>
</evidence>
<dbReference type="SUPFAM" id="SSF50630">
    <property type="entry name" value="Acid proteases"/>
    <property type="match status" value="1"/>
</dbReference>
<dbReference type="InterPro" id="IPR012337">
    <property type="entry name" value="RNaseH-like_sf"/>
</dbReference>
<dbReference type="Proteomes" id="UP001145742">
    <property type="component" value="Unassembled WGS sequence"/>
</dbReference>
<dbReference type="InterPro" id="IPR051592">
    <property type="entry name" value="HERV-K_Pro_peptidase_A2"/>
</dbReference>